<proteinExistence type="predicted"/>
<dbReference type="GeneID" id="95973933"/>
<dbReference type="InterPro" id="IPR050300">
    <property type="entry name" value="GDXG_lipolytic_enzyme"/>
</dbReference>
<gene>
    <name evidence="3" type="ORF">AAFC00_000230</name>
</gene>
<dbReference type="SUPFAM" id="SSF53474">
    <property type="entry name" value="alpha/beta-Hydrolases"/>
    <property type="match status" value="1"/>
</dbReference>
<keyword evidence="1" id="KW-0378">Hydrolase</keyword>
<dbReference type="Gene3D" id="3.40.50.1820">
    <property type="entry name" value="alpha/beta hydrolase"/>
    <property type="match status" value="1"/>
</dbReference>
<feature type="domain" description="Alpha/beta hydrolase fold-3" evidence="2">
    <location>
        <begin position="44"/>
        <end position="206"/>
    </location>
</feature>
<evidence type="ECO:0000313" key="3">
    <source>
        <dbReference type="EMBL" id="KAL1296765.1"/>
    </source>
</evidence>
<name>A0ABR3P363_9PEZI</name>
<dbReference type="InterPro" id="IPR029058">
    <property type="entry name" value="AB_hydrolase_fold"/>
</dbReference>
<reference evidence="3 4" key="1">
    <citation type="submission" date="2024-07" db="EMBL/GenBank/DDBJ databases">
        <title>Draft sequence of the Neodothiora populina.</title>
        <authorList>
            <person name="Drown D.D."/>
            <person name="Schuette U.S."/>
            <person name="Buechlein A.B."/>
            <person name="Rusch D.R."/>
            <person name="Winton L.W."/>
            <person name="Adams G.A."/>
        </authorList>
    </citation>
    <scope>NUCLEOTIDE SEQUENCE [LARGE SCALE GENOMIC DNA]</scope>
    <source>
        <strain evidence="3 4">CPC 39397</strain>
    </source>
</reference>
<dbReference type="InterPro" id="IPR013094">
    <property type="entry name" value="AB_hydrolase_3"/>
</dbReference>
<keyword evidence="4" id="KW-1185">Reference proteome</keyword>
<dbReference type="Pfam" id="PF07859">
    <property type="entry name" value="Abhydrolase_3"/>
    <property type="match status" value="1"/>
</dbReference>
<sequence>MSVTKFGLFNITDGVVYKTVAGLSLKTSIMVPKKPFASDKRPVMVHWHGGGYMLGSRMFEPWFGAWLMQLAEQRGAIVVSPDYRLLPEATTDDMLDDVESFFTWLHSDLNKEVQKSTEGKLEVDLNSLAVFGESAGGYLSIQSGILCPNAGIKAIVSQYGSVDMDHPNFSAPGGVIFGEPAQPLAKANEFIAAYHAKHVDVPNPKVRLEASPGELWPLAVAYLNAGKLGDAVGKGPRANPIKGIEGVKSFPPIAFTHGKQDSVVPCDNTIDFAKKLGQLLPEVPMHVETPDGEHGFDGEVTLDAPWVKNIVAFLNKYWP</sequence>
<dbReference type="Proteomes" id="UP001562354">
    <property type="component" value="Unassembled WGS sequence"/>
</dbReference>
<protein>
    <recommendedName>
        <fullName evidence="2">Alpha/beta hydrolase fold-3 domain-containing protein</fullName>
    </recommendedName>
</protein>
<evidence type="ECO:0000256" key="1">
    <source>
        <dbReference type="ARBA" id="ARBA00022801"/>
    </source>
</evidence>
<comment type="caution">
    <text evidence="3">The sequence shown here is derived from an EMBL/GenBank/DDBJ whole genome shotgun (WGS) entry which is preliminary data.</text>
</comment>
<dbReference type="PANTHER" id="PTHR48081">
    <property type="entry name" value="AB HYDROLASE SUPERFAMILY PROTEIN C4A8.06C"/>
    <property type="match status" value="1"/>
</dbReference>
<evidence type="ECO:0000259" key="2">
    <source>
        <dbReference type="Pfam" id="PF07859"/>
    </source>
</evidence>
<accession>A0ABR3P363</accession>
<dbReference type="EMBL" id="JBFMKM010000018">
    <property type="protein sequence ID" value="KAL1296765.1"/>
    <property type="molecule type" value="Genomic_DNA"/>
</dbReference>
<dbReference type="PANTHER" id="PTHR48081:SF3">
    <property type="entry name" value="ALPHA_BETA HYDROLASE FOLD-3 DOMAIN-CONTAINING PROTEIN"/>
    <property type="match status" value="1"/>
</dbReference>
<dbReference type="RefSeq" id="XP_069196447.1">
    <property type="nucleotide sequence ID" value="XM_069341707.1"/>
</dbReference>
<evidence type="ECO:0000313" key="4">
    <source>
        <dbReference type="Proteomes" id="UP001562354"/>
    </source>
</evidence>
<organism evidence="3 4">
    <name type="scientific">Neodothiora populina</name>
    <dbReference type="NCBI Taxonomy" id="2781224"/>
    <lineage>
        <taxon>Eukaryota</taxon>
        <taxon>Fungi</taxon>
        <taxon>Dikarya</taxon>
        <taxon>Ascomycota</taxon>
        <taxon>Pezizomycotina</taxon>
        <taxon>Dothideomycetes</taxon>
        <taxon>Dothideomycetidae</taxon>
        <taxon>Dothideales</taxon>
        <taxon>Dothioraceae</taxon>
        <taxon>Neodothiora</taxon>
    </lineage>
</organism>